<keyword evidence="1" id="KW-0547">Nucleotide-binding</keyword>
<accession>A0A2C5Y8G6</accession>
<keyword evidence="2" id="KW-0342">GTP-binding</keyword>
<dbReference type="GO" id="GO:0005737">
    <property type="term" value="C:cytoplasm"/>
    <property type="evidence" value="ECO:0007669"/>
    <property type="project" value="TreeGrafter"/>
</dbReference>
<dbReference type="SMART" id="SM00053">
    <property type="entry name" value="DYNc"/>
    <property type="match status" value="1"/>
</dbReference>
<dbReference type="InterPro" id="IPR027417">
    <property type="entry name" value="P-loop_NTPase"/>
</dbReference>
<dbReference type="PANTHER" id="PTHR11566:SF131">
    <property type="entry name" value="GTPASE, PUTATIVE (AFU_ORTHOLOGUE AFUA_6G07630)-RELATED"/>
    <property type="match status" value="1"/>
</dbReference>
<name>A0A2C5Y8G6_9HYPO</name>
<evidence type="ECO:0000256" key="3">
    <source>
        <dbReference type="SAM" id="MobiDB-lite"/>
    </source>
</evidence>
<dbReference type="GO" id="GO:0005874">
    <property type="term" value="C:microtubule"/>
    <property type="evidence" value="ECO:0007669"/>
    <property type="project" value="TreeGrafter"/>
</dbReference>
<dbReference type="InterPro" id="IPR001401">
    <property type="entry name" value="Dynamin_GTPase"/>
</dbReference>
<evidence type="ECO:0000256" key="2">
    <source>
        <dbReference type="ARBA" id="ARBA00023134"/>
    </source>
</evidence>
<feature type="region of interest" description="Disordered" evidence="3">
    <location>
        <begin position="1"/>
        <end position="48"/>
    </location>
</feature>
<dbReference type="InterPro" id="IPR022812">
    <property type="entry name" value="Dynamin"/>
</dbReference>
<evidence type="ECO:0008006" key="8">
    <source>
        <dbReference type="Google" id="ProtNLM"/>
    </source>
</evidence>
<sequence>MTSRSYQGLSPPIEGDNTVNDSLSNASRRVERSNAPPPSEHVTEPDPLLIEVRERQEAREARNAASANSPANVEDSFFHTSFQDIGKKLKECNDTLGELQQLGVSHDVQLPELVLVGDQSAGKSSVMSGLANLDLPRSEGTCTRCPLHIRVSRNSEWSCRVWLRKEYTYQPPDDGVIRETNVTTDDPFFPWKKRPNAIIEEFKTMHDHSEIEDVLRWAQIAILNDDQLYTLFVPGSGRLAISSELPKAADNTAAKFSPNIVALEIKGPGLPDLSFYDMPGIFQNPADARDDYLVNVVSNLSRAYIKHPSAIIMCSMPMNSDAENSSTFGLIRRLGASDRTIGVLTKADLLPDGSHHDQWLSIMNGQTHRTGLGYFITSRPQGKDLEELKQWERNFFETHSSEKWPQTFHPFSSRCGVEKLKAFLSERLGEEFAKNLPSIKRKVVTHLEKIHRELSNLRELPENVELTVQVCLMKFTANASSKIDAFSKHFNQLPRSFQECLLHIKPKFTLKDRSDKRVFEISSDESDATSTRTPTGKRTMAPMQTPTKRPRFDLASSSQVKSDDAASVAQSPAAKRTGLSEPFAQFSNIGRGFRTLRQVQEEIEAKIIAGMPEIVSNDVYDSLIRDAIEPWRRPTQVFLAQTIIELQGKLDAALNESLKSLEKRSIYRESKQHTRQLLKEHFEATEAVLMQQYRHERDFLLTFNEEAFKQYRRDELMLLTRFRHNMRLEAAGSKMRPLAQWSDMTEDQRKTDQRQRDQELLQLGPDKFDRELGAMAYVRGYYRLAAMRFVDTATQNILCRMIPDIQARLKCFLEQKLGLAKDASGKDAPTSVYERLMSEDDATASNRQTLKAKLANFNKALRSIELFEAGTARVAENGFTESQNTQLVSQHNAITNGDTQMDEC</sequence>
<dbReference type="Gene3D" id="1.20.120.1240">
    <property type="entry name" value="Dynamin, middle domain"/>
    <property type="match status" value="1"/>
</dbReference>
<evidence type="ECO:0000259" key="4">
    <source>
        <dbReference type="PROSITE" id="PS51388"/>
    </source>
</evidence>
<dbReference type="InterPro" id="IPR045063">
    <property type="entry name" value="Dynamin_N"/>
</dbReference>
<dbReference type="CDD" id="cd08771">
    <property type="entry name" value="DLP_1"/>
    <property type="match status" value="1"/>
</dbReference>
<dbReference type="Proteomes" id="UP000226192">
    <property type="component" value="Unassembled WGS sequence"/>
</dbReference>
<dbReference type="PROSITE" id="PS51388">
    <property type="entry name" value="GED"/>
    <property type="match status" value="1"/>
</dbReference>
<dbReference type="PROSITE" id="PS51718">
    <property type="entry name" value="G_DYNAMIN_2"/>
    <property type="match status" value="1"/>
</dbReference>
<proteinExistence type="predicted"/>
<dbReference type="PRINTS" id="PR00195">
    <property type="entry name" value="DYNAMIN"/>
</dbReference>
<comment type="caution">
    <text evidence="6">The sequence shown here is derived from an EMBL/GenBank/DDBJ whole genome shotgun (WGS) entry which is preliminary data.</text>
</comment>
<feature type="domain" description="Dynamin-type G" evidence="5">
    <location>
        <begin position="107"/>
        <end position="437"/>
    </location>
</feature>
<dbReference type="OrthoDB" id="5061070at2759"/>
<dbReference type="InterPro" id="IPR030381">
    <property type="entry name" value="G_DYNAMIN_dom"/>
</dbReference>
<organism evidence="6 7">
    <name type="scientific">Ophiocordyceps australis</name>
    <dbReference type="NCBI Taxonomy" id="1399860"/>
    <lineage>
        <taxon>Eukaryota</taxon>
        <taxon>Fungi</taxon>
        <taxon>Dikarya</taxon>
        <taxon>Ascomycota</taxon>
        <taxon>Pezizomycotina</taxon>
        <taxon>Sordariomycetes</taxon>
        <taxon>Hypocreomycetidae</taxon>
        <taxon>Hypocreales</taxon>
        <taxon>Ophiocordycipitaceae</taxon>
        <taxon>Ophiocordyceps</taxon>
    </lineage>
</organism>
<evidence type="ECO:0000256" key="1">
    <source>
        <dbReference type="ARBA" id="ARBA00022741"/>
    </source>
</evidence>
<dbReference type="GO" id="GO:0005886">
    <property type="term" value="C:plasma membrane"/>
    <property type="evidence" value="ECO:0007669"/>
    <property type="project" value="TreeGrafter"/>
</dbReference>
<dbReference type="GO" id="GO:0005525">
    <property type="term" value="F:GTP binding"/>
    <property type="evidence" value="ECO:0007669"/>
    <property type="project" value="InterPro"/>
</dbReference>
<evidence type="ECO:0000259" key="5">
    <source>
        <dbReference type="PROSITE" id="PS51718"/>
    </source>
</evidence>
<dbReference type="Pfam" id="PF01031">
    <property type="entry name" value="Dynamin_M"/>
    <property type="match status" value="1"/>
</dbReference>
<evidence type="ECO:0000313" key="7">
    <source>
        <dbReference type="Proteomes" id="UP000226192"/>
    </source>
</evidence>
<dbReference type="SUPFAM" id="SSF52540">
    <property type="entry name" value="P-loop containing nucleoside triphosphate hydrolases"/>
    <property type="match status" value="1"/>
</dbReference>
<keyword evidence="7" id="KW-1185">Reference proteome</keyword>
<feature type="domain" description="GED" evidence="4">
    <location>
        <begin position="771"/>
        <end position="872"/>
    </location>
</feature>
<dbReference type="GO" id="GO:0003924">
    <property type="term" value="F:GTPase activity"/>
    <property type="evidence" value="ECO:0007669"/>
    <property type="project" value="InterPro"/>
</dbReference>
<dbReference type="InterPro" id="IPR020850">
    <property type="entry name" value="GED_dom"/>
</dbReference>
<evidence type="ECO:0000313" key="6">
    <source>
        <dbReference type="EMBL" id="PHH63913.1"/>
    </source>
</evidence>
<dbReference type="EMBL" id="NJET01000040">
    <property type="protein sequence ID" value="PHH63913.1"/>
    <property type="molecule type" value="Genomic_DNA"/>
</dbReference>
<feature type="compositionally biased region" description="Polar residues" evidence="3">
    <location>
        <begin position="528"/>
        <end position="547"/>
    </location>
</feature>
<feature type="region of interest" description="Disordered" evidence="3">
    <location>
        <begin position="521"/>
        <end position="576"/>
    </location>
</feature>
<reference evidence="6 7" key="1">
    <citation type="submission" date="2017-06" db="EMBL/GenBank/DDBJ databases">
        <title>Ant-infecting Ophiocordyceps genomes reveal a high diversity of potential behavioral manipulation genes and a possible major role for enterotoxins.</title>
        <authorList>
            <person name="De Bekker C."/>
            <person name="Evans H.C."/>
            <person name="Brachmann A."/>
            <person name="Hughes D.P."/>
        </authorList>
    </citation>
    <scope>NUCLEOTIDE SEQUENCE [LARGE SCALE GENOMIC DNA]</scope>
    <source>
        <strain evidence="6 7">Map64</strain>
    </source>
</reference>
<dbReference type="GO" id="GO:0008017">
    <property type="term" value="F:microtubule binding"/>
    <property type="evidence" value="ECO:0007669"/>
    <property type="project" value="TreeGrafter"/>
</dbReference>
<dbReference type="PANTHER" id="PTHR11566">
    <property type="entry name" value="DYNAMIN"/>
    <property type="match status" value="1"/>
</dbReference>
<dbReference type="GO" id="GO:0031623">
    <property type="term" value="P:receptor internalization"/>
    <property type="evidence" value="ECO:0007669"/>
    <property type="project" value="TreeGrafter"/>
</dbReference>
<dbReference type="Gene3D" id="3.40.50.300">
    <property type="entry name" value="P-loop containing nucleotide triphosphate hydrolases"/>
    <property type="match status" value="1"/>
</dbReference>
<gene>
    <name evidence="6" type="ORF">CDD81_5361</name>
</gene>
<dbReference type="Pfam" id="PF00350">
    <property type="entry name" value="Dynamin_N"/>
    <property type="match status" value="1"/>
</dbReference>
<feature type="compositionally biased region" description="Polar residues" evidence="3">
    <location>
        <begin position="17"/>
        <end position="27"/>
    </location>
</feature>
<dbReference type="InterPro" id="IPR000375">
    <property type="entry name" value="Dynamin_stalk"/>
</dbReference>
<dbReference type="AlphaFoldDB" id="A0A2C5Y8G6"/>
<protein>
    <recommendedName>
        <fullName evidence="8">GED domain-containing protein</fullName>
    </recommendedName>
</protein>
<dbReference type="STRING" id="1399860.A0A2C5Y8G6"/>